<accession>A0ABV2AQD7</accession>
<keyword evidence="7" id="KW-1185">Reference proteome</keyword>
<evidence type="ECO:0000256" key="2">
    <source>
        <dbReference type="ARBA" id="ARBA00022803"/>
    </source>
</evidence>
<comment type="catalytic activity">
    <reaction evidence="3">
        <text>[protein]-peptidylproline (omega=180) = [protein]-peptidylproline (omega=0)</text>
        <dbReference type="Rhea" id="RHEA:16237"/>
        <dbReference type="Rhea" id="RHEA-COMP:10747"/>
        <dbReference type="Rhea" id="RHEA-COMP:10748"/>
        <dbReference type="ChEBI" id="CHEBI:83833"/>
        <dbReference type="ChEBI" id="CHEBI:83834"/>
        <dbReference type="EC" id="5.2.1.8"/>
    </reaction>
</comment>
<organism evidence="6 7">
    <name type="scientific">Bonamia ostreae</name>
    <dbReference type="NCBI Taxonomy" id="126728"/>
    <lineage>
        <taxon>Eukaryota</taxon>
        <taxon>Sar</taxon>
        <taxon>Rhizaria</taxon>
        <taxon>Endomyxa</taxon>
        <taxon>Ascetosporea</taxon>
        <taxon>Haplosporida</taxon>
        <taxon>Bonamia</taxon>
    </lineage>
</organism>
<keyword evidence="3 6" id="KW-0413">Isomerase</keyword>
<proteinExistence type="predicted"/>
<dbReference type="InterPro" id="IPR046357">
    <property type="entry name" value="PPIase_dom_sf"/>
</dbReference>
<gene>
    <name evidence="6" type="primary">FKBP4</name>
    <name evidence="6" type="ORF">MHBO_003409</name>
</gene>
<dbReference type="InterPro" id="IPR001179">
    <property type="entry name" value="PPIase_FKBP_dom"/>
</dbReference>
<keyword evidence="3" id="KW-0697">Rotamase</keyword>
<feature type="region of interest" description="Disordered" evidence="4">
    <location>
        <begin position="213"/>
        <end position="245"/>
    </location>
</feature>
<dbReference type="SUPFAM" id="SSF54534">
    <property type="entry name" value="FKBP-like"/>
    <property type="match status" value="2"/>
</dbReference>
<dbReference type="InterPro" id="IPR019734">
    <property type="entry name" value="TPR_rpt"/>
</dbReference>
<dbReference type="EC" id="5.2.1.8" evidence="3"/>
<keyword evidence="2" id="KW-0802">TPR repeat</keyword>
<dbReference type="Gene3D" id="1.25.40.10">
    <property type="entry name" value="Tetratricopeptide repeat domain"/>
    <property type="match status" value="1"/>
</dbReference>
<evidence type="ECO:0000313" key="7">
    <source>
        <dbReference type="Proteomes" id="UP001439008"/>
    </source>
</evidence>
<dbReference type="SUPFAM" id="SSF48452">
    <property type="entry name" value="TPR-like"/>
    <property type="match status" value="1"/>
</dbReference>
<dbReference type="InterPro" id="IPR011990">
    <property type="entry name" value="TPR-like_helical_dom_sf"/>
</dbReference>
<dbReference type="GO" id="GO:0016853">
    <property type="term" value="F:isomerase activity"/>
    <property type="evidence" value="ECO:0007669"/>
    <property type="project" value="UniProtKB-KW"/>
</dbReference>
<dbReference type="PROSITE" id="PS50059">
    <property type="entry name" value="FKBP_PPIASE"/>
    <property type="match status" value="1"/>
</dbReference>
<dbReference type="PANTHER" id="PTHR46512">
    <property type="entry name" value="PEPTIDYLPROLYL ISOMERASE"/>
    <property type="match status" value="1"/>
</dbReference>
<sequence>MKIGEKSDLFCTAPYAYGEKGSGASIPPNSTLKFQIELLKADFPSITSDGQIKKEILKKGSGLDSPSSGSTCKIVYSARYGTSSPKQFIAEQSKTIIADEGVSPSGLVTALENMKAGEKSKFFISEGEHHFHPDDLPPSMDRADLLEYTIELKSFEKKKNVYEMSDDEKLSEAKVAREKGNLWFGKNRFANAEKRYEYAISCLEDIEGVFGPDSMEDPLLKSEDGENEKGESKEDEDKSNDEEESKIAEEAKKVILASLNNLAAVKIKKEKWDEVIENGEKALRIDRLNIKTLYRIAEAKAAKGQFDEAVLEIEKCFESAKISEKQRFLMKRKKMEFLRKKKESQRIVDSMYKRMSEGFGERAKK</sequence>
<feature type="domain" description="PPIase FKBP-type" evidence="5">
    <location>
        <begin position="1"/>
        <end position="42"/>
    </location>
</feature>
<evidence type="ECO:0000256" key="1">
    <source>
        <dbReference type="ARBA" id="ARBA00022737"/>
    </source>
</evidence>
<keyword evidence="1" id="KW-0677">Repeat</keyword>
<comment type="caution">
    <text evidence="6">The sequence shown here is derived from an EMBL/GenBank/DDBJ whole genome shotgun (WGS) entry which is preliminary data.</text>
</comment>
<evidence type="ECO:0000259" key="5">
    <source>
        <dbReference type="PROSITE" id="PS50059"/>
    </source>
</evidence>
<name>A0ABV2AQD7_9EUKA</name>
<dbReference type="InterPro" id="IPR050754">
    <property type="entry name" value="FKBP4/5/8-like"/>
</dbReference>
<dbReference type="Proteomes" id="UP001439008">
    <property type="component" value="Unassembled WGS sequence"/>
</dbReference>
<dbReference type="SMART" id="SM00028">
    <property type="entry name" value="TPR"/>
    <property type="match status" value="3"/>
</dbReference>
<feature type="compositionally biased region" description="Basic and acidic residues" evidence="4">
    <location>
        <begin position="218"/>
        <end position="236"/>
    </location>
</feature>
<dbReference type="EMBL" id="JBDODL010001887">
    <property type="protein sequence ID" value="MES1921874.1"/>
    <property type="molecule type" value="Genomic_DNA"/>
</dbReference>
<reference evidence="6 7" key="1">
    <citation type="journal article" date="2024" name="BMC Biol.">
        <title>Comparative genomics of Ascetosporea gives new insight into the evolutionary basis for animal parasitism in Rhizaria.</title>
        <authorList>
            <person name="Hiltunen Thoren M."/>
            <person name="Onut-Brannstrom I."/>
            <person name="Alfjorden A."/>
            <person name="Peckova H."/>
            <person name="Swords F."/>
            <person name="Hooper C."/>
            <person name="Holzer A.S."/>
            <person name="Bass D."/>
            <person name="Burki F."/>
        </authorList>
    </citation>
    <scope>NUCLEOTIDE SEQUENCE [LARGE SCALE GENOMIC DNA]</scope>
    <source>
        <strain evidence="6">20-A016</strain>
    </source>
</reference>
<dbReference type="Pfam" id="PF00254">
    <property type="entry name" value="FKBP_C"/>
    <property type="match status" value="2"/>
</dbReference>
<evidence type="ECO:0000256" key="3">
    <source>
        <dbReference type="PROSITE-ProRule" id="PRU00277"/>
    </source>
</evidence>
<dbReference type="Gene3D" id="3.10.50.40">
    <property type="match status" value="2"/>
</dbReference>
<evidence type="ECO:0000256" key="4">
    <source>
        <dbReference type="SAM" id="MobiDB-lite"/>
    </source>
</evidence>
<protein>
    <recommendedName>
        <fullName evidence="3">peptidylprolyl isomerase</fullName>
        <ecNumber evidence="3">5.2.1.8</ecNumber>
    </recommendedName>
</protein>
<evidence type="ECO:0000313" key="6">
    <source>
        <dbReference type="EMBL" id="MES1921874.1"/>
    </source>
</evidence>